<dbReference type="Proteomes" id="UP000701801">
    <property type="component" value="Unassembled WGS sequence"/>
</dbReference>
<evidence type="ECO:0000313" key="1">
    <source>
        <dbReference type="EMBL" id="CAG8981973.1"/>
    </source>
</evidence>
<protein>
    <submittedName>
        <fullName evidence="1">Uncharacterized protein</fullName>
    </submittedName>
</protein>
<sequence>MTHYLQTYDVERFLALLYETNRVSKLNATLKPDTKYILRNGNFEWSHDNERVRVNIEVDATNGSWVFLWPTGPGKDAMSRVHRNGLSVSGSNVDLSVKSGDEVKIGDATVVFEVKGR</sequence>
<dbReference type="OrthoDB" id="10290577at2759"/>
<reference evidence="1" key="1">
    <citation type="submission" date="2021-07" db="EMBL/GenBank/DDBJ databases">
        <authorList>
            <person name="Durling M."/>
        </authorList>
    </citation>
    <scope>NUCLEOTIDE SEQUENCE</scope>
</reference>
<organism evidence="1 2">
    <name type="scientific">Hymenoscyphus albidus</name>
    <dbReference type="NCBI Taxonomy" id="595503"/>
    <lineage>
        <taxon>Eukaryota</taxon>
        <taxon>Fungi</taxon>
        <taxon>Dikarya</taxon>
        <taxon>Ascomycota</taxon>
        <taxon>Pezizomycotina</taxon>
        <taxon>Leotiomycetes</taxon>
        <taxon>Helotiales</taxon>
        <taxon>Helotiaceae</taxon>
        <taxon>Hymenoscyphus</taxon>
    </lineage>
</organism>
<dbReference type="EMBL" id="CAJVRM010000551">
    <property type="protein sequence ID" value="CAG8981973.1"/>
    <property type="molecule type" value="Genomic_DNA"/>
</dbReference>
<gene>
    <name evidence="1" type="ORF">HYALB_00004837</name>
</gene>
<keyword evidence="2" id="KW-1185">Reference proteome</keyword>
<dbReference type="AlphaFoldDB" id="A0A9N9Q109"/>
<proteinExistence type="predicted"/>
<comment type="caution">
    <text evidence="1">The sequence shown here is derived from an EMBL/GenBank/DDBJ whole genome shotgun (WGS) entry which is preliminary data.</text>
</comment>
<evidence type="ECO:0000313" key="2">
    <source>
        <dbReference type="Proteomes" id="UP000701801"/>
    </source>
</evidence>
<accession>A0A9N9Q109</accession>
<name>A0A9N9Q109_9HELO</name>